<keyword evidence="2" id="KW-1133">Transmembrane helix</keyword>
<protein>
    <submittedName>
        <fullName evidence="3">Uncharacterized protein</fullName>
    </submittedName>
</protein>
<feature type="transmembrane region" description="Helical" evidence="2">
    <location>
        <begin position="157"/>
        <end position="177"/>
    </location>
</feature>
<sequence length="242" mass="25305">MNDDGTSFTSFTSTRSRARSPHTGAAGADARSFMDGVRTRYRGMAGRETMSGTPHAAASTARRDAYVNTALRERSAYDGAGGYAVNVASKPQLRGPVAMTALLGLGVGVVALRLRAKVRGFVGEAQYSRTHLKGTRDAPSKPVPIHMGQYKQSGSTLLIAGLMAWIGGAAGAAAYYAPVERRKLLLLAANTLITLAAAIALFAVANNTSGTPLAHVGIVDIYAFTAALQALAVYNLYDIARA</sequence>
<keyword evidence="2" id="KW-0812">Transmembrane</keyword>
<feature type="region of interest" description="Disordered" evidence="1">
    <location>
        <begin position="1"/>
        <end position="31"/>
    </location>
</feature>
<feature type="transmembrane region" description="Helical" evidence="2">
    <location>
        <begin position="184"/>
        <end position="205"/>
    </location>
</feature>
<accession>A0A6C0ATW1</accession>
<dbReference type="AlphaFoldDB" id="A0A6C0ATW1"/>
<evidence type="ECO:0000256" key="1">
    <source>
        <dbReference type="SAM" id="MobiDB-lite"/>
    </source>
</evidence>
<proteinExistence type="predicted"/>
<organism evidence="3">
    <name type="scientific">viral metagenome</name>
    <dbReference type="NCBI Taxonomy" id="1070528"/>
    <lineage>
        <taxon>unclassified sequences</taxon>
        <taxon>metagenomes</taxon>
        <taxon>organismal metagenomes</taxon>
    </lineage>
</organism>
<feature type="transmembrane region" description="Helical" evidence="2">
    <location>
        <begin position="217"/>
        <end position="237"/>
    </location>
</feature>
<evidence type="ECO:0000256" key="2">
    <source>
        <dbReference type="SAM" id="Phobius"/>
    </source>
</evidence>
<evidence type="ECO:0000313" key="3">
    <source>
        <dbReference type="EMBL" id="QHS82996.1"/>
    </source>
</evidence>
<name>A0A6C0ATW1_9ZZZZ</name>
<keyword evidence="2" id="KW-0472">Membrane</keyword>
<reference evidence="3" key="1">
    <citation type="journal article" date="2020" name="Nature">
        <title>Giant virus diversity and host interactions through global metagenomics.</title>
        <authorList>
            <person name="Schulz F."/>
            <person name="Roux S."/>
            <person name="Paez-Espino D."/>
            <person name="Jungbluth S."/>
            <person name="Walsh D.A."/>
            <person name="Denef V.J."/>
            <person name="McMahon K.D."/>
            <person name="Konstantinidis K.T."/>
            <person name="Eloe-Fadrosh E.A."/>
            <person name="Kyrpides N.C."/>
            <person name="Woyke T."/>
        </authorList>
    </citation>
    <scope>NUCLEOTIDE SEQUENCE</scope>
    <source>
        <strain evidence="3">GVMAG-S-1103017-74</strain>
    </source>
</reference>
<feature type="compositionally biased region" description="Low complexity" evidence="1">
    <location>
        <begin position="1"/>
        <end position="15"/>
    </location>
</feature>
<dbReference type="EMBL" id="MN740864">
    <property type="protein sequence ID" value="QHS82996.1"/>
    <property type="molecule type" value="Genomic_DNA"/>
</dbReference>
<feature type="transmembrane region" description="Helical" evidence="2">
    <location>
        <begin position="97"/>
        <end position="114"/>
    </location>
</feature>